<dbReference type="EMBL" id="JANPWB010000004">
    <property type="protein sequence ID" value="KAJ1194782.1"/>
    <property type="molecule type" value="Genomic_DNA"/>
</dbReference>
<dbReference type="Proteomes" id="UP001066276">
    <property type="component" value="Chromosome 2_2"/>
</dbReference>
<evidence type="ECO:0000313" key="2">
    <source>
        <dbReference type="EMBL" id="KAJ1194782.1"/>
    </source>
</evidence>
<reference evidence="2" key="1">
    <citation type="journal article" date="2022" name="bioRxiv">
        <title>Sequencing and chromosome-scale assembly of the giantPleurodeles waltlgenome.</title>
        <authorList>
            <person name="Brown T."/>
            <person name="Elewa A."/>
            <person name="Iarovenko S."/>
            <person name="Subramanian E."/>
            <person name="Araus A.J."/>
            <person name="Petzold A."/>
            <person name="Susuki M."/>
            <person name="Suzuki K.-i.T."/>
            <person name="Hayashi T."/>
            <person name="Toyoda A."/>
            <person name="Oliveira C."/>
            <person name="Osipova E."/>
            <person name="Leigh N.D."/>
            <person name="Simon A."/>
            <person name="Yun M.H."/>
        </authorList>
    </citation>
    <scope>NUCLEOTIDE SEQUENCE</scope>
    <source>
        <strain evidence="2">20211129_DDA</strain>
        <tissue evidence="2">Liver</tissue>
    </source>
</reference>
<sequence length="75" mass="8246">MTCSSILFAATNRRAGGRIRNEALRANGAHREWRDPREGKTQKGVRQASKQKSTCALGDPPLLLECRVSSDPVKP</sequence>
<feature type="region of interest" description="Disordered" evidence="1">
    <location>
        <begin position="23"/>
        <end position="53"/>
    </location>
</feature>
<feature type="compositionally biased region" description="Basic and acidic residues" evidence="1">
    <location>
        <begin position="23"/>
        <end position="41"/>
    </location>
</feature>
<name>A0AAV7V0C8_PLEWA</name>
<accession>A0AAV7V0C8</accession>
<proteinExistence type="predicted"/>
<dbReference type="AlphaFoldDB" id="A0AAV7V0C8"/>
<gene>
    <name evidence="2" type="ORF">NDU88_004068</name>
</gene>
<comment type="caution">
    <text evidence="2">The sequence shown here is derived from an EMBL/GenBank/DDBJ whole genome shotgun (WGS) entry which is preliminary data.</text>
</comment>
<evidence type="ECO:0000256" key="1">
    <source>
        <dbReference type="SAM" id="MobiDB-lite"/>
    </source>
</evidence>
<organism evidence="2 3">
    <name type="scientific">Pleurodeles waltl</name>
    <name type="common">Iberian ribbed newt</name>
    <dbReference type="NCBI Taxonomy" id="8319"/>
    <lineage>
        <taxon>Eukaryota</taxon>
        <taxon>Metazoa</taxon>
        <taxon>Chordata</taxon>
        <taxon>Craniata</taxon>
        <taxon>Vertebrata</taxon>
        <taxon>Euteleostomi</taxon>
        <taxon>Amphibia</taxon>
        <taxon>Batrachia</taxon>
        <taxon>Caudata</taxon>
        <taxon>Salamandroidea</taxon>
        <taxon>Salamandridae</taxon>
        <taxon>Pleurodelinae</taxon>
        <taxon>Pleurodeles</taxon>
    </lineage>
</organism>
<protein>
    <submittedName>
        <fullName evidence="2">Uncharacterized protein</fullName>
    </submittedName>
</protein>
<evidence type="ECO:0000313" key="3">
    <source>
        <dbReference type="Proteomes" id="UP001066276"/>
    </source>
</evidence>
<keyword evidence="3" id="KW-1185">Reference proteome</keyword>